<sequence length="108" mass="12567">MYFSLGEVLALLVFGALCVHFLAATRIRELALQHVAVAGKRDDFQLLDQSVHIQRFSLSRDSQGRWRVWRQFRFDYSMDGVERRQGHVIMLGKKLQSVIVSEQPRVLH</sequence>
<reference evidence="1" key="1">
    <citation type="submission" date="2019-02" db="EMBL/GenBank/DDBJ databases">
        <authorList>
            <person name="Li S.-H."/>
        </authorList>
    </citation>
    <scope>NUCLEOTIDE SEQUENCE</scope>
    <source>
        <strain evidence="1">IMCC8485</strain>
    </source>
</reference>
<protein>
    <submittedName>
        <fullName evidence="1">DUF3301 domain-containing protein</fullName>
    </submittedName>
</protein>
<keyword evidence="2" id="KW-1185">Reference proteome</keyword>
<dbReference type="Proteomes" id="UP001143307">
    <property type="component" value="Unassembled WGS sequence"/>
</dbReference>
<organism evidence="1 2">
    <name type="scientific">Candidatus Seongchinamella marina</name>
    <dbReference type="NCBI Taxonomy" id="2518990"/>
    <lineage>
        <taxon>Bacteria</taxon>
        <taxon>Pseudomonadati</taxon>
        <taxon>Pseudomonadota</taxon>
        <taxon>Gammaproteobacteria</taxon>
        <taxon>Cellvibrionales</taxon>
        <taxon>Halieaceae</taxon>
        <taxon>Seongchinamella</taxon>
    </lineage>
</organism>
<comment type="caution">
    <text evidence="1">The sequence shown here is derived from an EMBL/GenBank/DDBJ whole genome shotgun (WGS) entry which is preliminary data.</text>
</comment>
<evidence type="ECO:0000313" key="1">
    <source>
        <dbReference type="EMBL" id="MCX2974361.1"/>
    </source>
</evidence>
<proteinExistence type="predicted"/>
<name>A0ABT3SWI4_9GAMM</name>
<evidence type="ECO:0000313" key="2">
    <source>
        <dbReference type="Proteomes" id="UP001143307"/>
    </source>
</evidence>
<accession>A0ABT3SWI4</accession>
<dbReference type="EMBL" id="SHNP01000004">
    <property type="protein sequence ID" value="MCX2974361.1"/>
    <property type="molecule type" value="Genomic_DNA"/>
</dbReference>
<dbReference type="Pfam" id="PF11743">
    <property type="entry name" value="DUF3301"/>
    <property type="match status" value="1"/>
</dbReference>
<dbReference type="InterPro" id="IPR021732">
    <property type="entry name" value="DUF3301"/>
</dbReference>
<gene>
    <name evidence="1" type="ORF">EYC87_12285</name>
</gene>